<dbReference type="Gene3D" id="3.30.700.10">
    <property type="entry name" value="Glycoprotein, Type 4 Pilin"/>
    <property type="match status" value="1"/>
</dbReference>
<keyword evidence="5" id="KW-0488">Methylation</keyword>
<evidence type="ECO:0000256" key="9">
    <source>
        <dbReference type="ARBA" id="ARBA00023136"/>
    </source>
</evidence>
<evidence type="ECO:0000256" key="10">
    <source>
        <dbReference type="SAM" id="MobiDB-lite"/>
    </source>
</evidence>
<dbReference type="InterPro" id="IPR045584">
    <property type="entry name" value="Pilin-like"/>
</dbReference>
<proteinExistence type="inferred from homology"/>
<dbReference type="Proteomes" id="UP000614424">
    <property type="component" value="Unassembled WGS sequence"/>
</dbReference>
<keyword evidence="7 11" id="KW-0812">Transmembrane</keyword>
<keyword evidence="6" id="KW-0997">Cell inner membrane</keyword>
<evidence type="ECO:0000313" key="14">
    <source>
        <dbReference type="Proteomes" id="UP000614424"/>
    </source>
</evidence>
<protein>
    <recommendedName>
        <fullName evidence="3">Type II secretion system core protein G</fullName>
    </recommendedName>
</protein>
<dbReference type="InterPro" id="IPR012902">
    <property type="entry name" value="N_methyl_site"/>
</dbReference>
<dbReference type="Pfam" id="PF07963">
    <property type="entry name" value="N_methyl"/>
    <property type="match status" value="1"/>
</dbReference>
<dbReference type="InterPro" id="IPR000983">
    <property type="entry name" value="Bac_GSPG_pilin"/>
</dbReference>
<dbReference type="NCBIfam" id="TIGR01710">
    <property type="entry name" value="typeII_sec_gspG"/>
    <property type="match status" value="1"/>
</dbReference>
<reference evidence="13 14" key="1">
    <citation type="submission" date="2020-08" db="EMBL/GenBank/DDBJ databases">
        <title>Bridging the membrane lipid divide: bacteria of the FCB group superphylum have the potential to synthesize archaeal ether lipids.</title>
        <authorList>
            <person name="Villanueva L."/>
            <person name="Von Meijenfeldt F.A.B."/>
            <person name="Westbye A.B."/>
            <person name="Yadav S."/>
            <person name="Hopmans E.C."/>
            <person name="Dutilh B.E."/>
            <person name="Sinninghe Damste J.S."/>
        </authorList>
    </citation>
    <scope>NUCLEOTIDE SEQUENCE [LARGE SCALE GENOMIC DNA]</scope>
    <source>
        <strain evidence="13">NIOZ-UU47</strain>
    </source>
</reference>
<dbReference type="GO" id="GO:0015627">
    <property type="term" value="C:type II protein secretion system complex"/>
    <property type="evidence" value="ECO:0007669"/>
    <property type="project" value="InterPro"/>
</dbReference>
<organism evidence="13 14">
    <name type="scientific">Candidatus Desulfobia pelagia</name>
    <dbReference type="NCBI Taxonomy" id="2841692"/>
    <lineage>
        <taxon>Bacteria</taxon>
        <taxon>Pseudomonadati</taxon>
        <taxon>Thermodesulfobacteriota</taxon>
        <taxon>Desulfobulbia</taxon>
        <taxon>Desulfobulbales</taxon>
        <taxon>Desulfobulbaceae</taxon>
        <taxon>Candidatus Desulfobia</taxon>
    </lineage>
</organism>
<dbReference type="PRINTS" id="PR00813">
    <property type="entry name" value="BCTERIALGSPG"/>
</dbReference>
<dbReference type="GO" id="GO:0005886">
    <property type="term" value="C:plasma membrane"/>
    <property type="evidence" value="ECO:0007669"/>
    <property type="project" value="UniProtKB-SubCell"/>
</dbReference>
<dbReference type="Pfam" id="PF08334">
    <property type="entry name" value="T2SSG"/>
    <property type="match status" value="1"/>
</dbReference>
<keyword evidence="4" id="KW-1003">Cell membrane</keyword>
<dbReference type="AlphaFoldDB" id="A0A8J6NAK9"/>
<feature type="region of interest" description="Disordered" evidence="10">
    <location>
        <begin position="96"/>
        <end position="145"/>
    </location>
</feature>
<evidence type="ECO:0000256" key="1">
    <source>
        <dbReference type="ARBA" id="ARBA00004377"/>
    </source>
</evidence>
<evidence type="ECO:0000256" key="5">
    <source>
        <dbReference type="ARBA" id="ARBA00022481"/>
    </source>
</evidence>
<evidence type="ECO:0000256" key="2">
    <source>
        <dbReference type="ARBA" id="ARBA00009984"/>
    </source>
</evidence>
<dbReference type="EMBL" id="JACNJZ010000074">
    <property type="protein sequence ID" value="MBC8317156.1"/>
    <property type="molecule type" value="Genomic_DNA"/>
</dbReference>
<name>A0A8J6NAK9_9BACT</name>
<dbReference type="PANTHER" id="PTHR30093:SF45">
    <property type="entry name" value="TYPE II SECRETION SYSTEM CORE PROTEIN G"/>
    <property type="match status" value="1"/>
</dbReference>
<accession>A0A8J6NAK9</accession>
<dbReference type="GO" id="GO:0015628">
    <property type="term" value="P:protein secretion by the type II secretion system"/>
    <property type="evidence" value="ECO:0007669"/>
    <property type="project" value="InterPro"/>
</dbReference>
<comment type="subcellular location">
    <subcellularLocation>
        <location evidence="1">Cell inner membrane</location>
        <topology evidence="1">Single-pass membrane protein</topology>
    </subcellularLocation>
</comment>
<dbReference type="NCBIfam" id="TIGR02532">
    <property type="entry name" value="IV_pilin_GFxxxE"/>
    <property type="match status" value="1"/>
</dbReference>
<feature type="transmembrane region" description="Helical" evidence="11">
    <location>
        <begin position="21"/>
        <end position="41"/>
    </location>
</feature>
<dbReference type="InterPro" id="IPR010054">
    <property type="entry name" value="Type2_sec_GspG"/>
</dbReference>
<dbReference type="InterPro" id="IPR013545">
    <property type="entry name" value="T2SS_protein-GspG_C"/>
</dbReference>
<evidence type="ECO:0000256" key="8">
    <source>
        <dbReference type="ARBA" id="ARBA00022989"/>
    </source>
</evidence>
<keyword evidence="8 11" id="KW-1133">Transmembrane helix</keyword>
<evidence type="ECO:0000256" key="6">
    <source>
        <dbReference type="ARBA" id="ARBA00022519"/>
    </source>
</evidence>
<dbReference type="PANTHER" id="PTHR30093">
    <property type="entry name" value="GENERAL SECRETION PATHWAY PROTEIN G"/>
    <property type="match status" value="1"/>
</dbReference>
<evidence type="ECO:0000313" key="13">
    <source>
        <dbReference type="EMBL" id="MBC8317156.1"/>
    </source>
</evidence>
<gene>
    <name evidence="13" type="primary">gspG</name>
    <name evidence="13" type="ORF">H8E41_04565</name>
</gene>
<evidence type="ECO:0000256" key="3">
    <source>
        <dbReference type="ARBA" id="ARBA00020042"/>
    </source>
</evidence>
<comment type="caution">
    <text evidence="13">The sequence shown here is derived from an EMBL/GenBank/DDBJ whole genome shotgun (WGS) entry which is preliminary data.</text>
</comment>
<sequence>MDIQKNTGRRILNQKGFSLMELMIVMVILGLLASLVGPAMFKKLGTAKQGTAKTQIEMLMTALDSYRLDVGHYPSGQEGLEALVINPGEDKWDGPYLQKGLPKDPWDSDYNYQNPGEHGEVDIYSYGADSREGGEKEDADVGSWQ</sequence>
<evidence type="ECO:0000256" key="4">
    <source>
        <dbReference type="ARBA" id="ARBA00022475"/>
    </source>
</evidence>
<dbReference type="SUPFAM" id="SSF54523">
    <property type="entry name" value="Pili subunits"/>
    <property type="match status" value="1"/>
</dbReference>
<feature type="domain" description="Type II secretion system protein GspG C-terminal" evidence="12">
    <location>
        <begin position="40"/>
        <end position="144"/>
    </location>
</feature>
<keyword evidence="9 11" id="KW-0472">Membrane</keyword>
<evidence type="ECO:0000256" key="7">
    <source>
        <dbReference type="ARBA" id="ARBA00022692"/>
    </source>
</evidence>
<evidence type="ECO:0000259" key="12">
    <source>
        <dbReference type="Pfam" id="PF08334"/>
    </source>
</evidence>
<evidence type="ECO:0000256" key="11">
    <source>
        <dbReference type="SAM" id="Phobius"/>
    </source>
</evidence>
<comment type="similarity">
    <text evidence="2">Belongs to the GSP G family.</text>
</comment>